<keyword evidence="1" id="KW-0812">Transmembrane</keyword>
<dbReference type="Proteomes" id="UP001596157">
    <property type="component" value="Unassembled WGS sequence"/>
</dbReference>
<keyword evidence="4" id="KW-1185">Reference proteome</keyword>
<proteinExistence type="predicted"/>
<accession>A0ABW0EMK0</accession>
<feature type="transmembrane region" description="Helical" evidence="1">
    <location>
        <begin position="6"/>
        <end position="24"/>
    </location>
</feature>
<dbReference type="RefSeq" id="WP_378248434.1">
    <property type="nucleotide sequence ID" value="NZ_JBHSKF010000007.1"/>
</dbReference>
<evidence type="ECO:0000313" key="4">
    <source>
        <dbReference type="Proteomes" id="UP001596157"/>
    </source>
</evidence>
<organism evidence="3 4">
    <name type="scientific">Actinokineospora guangxiensis</name>
    <dbReference type="NCBI Taxonomy" id="1490288"/>
    <lineage>
        <taxon>Bacteria</taxon>
        <taxon>Bacillati</taxon>
        <taxon>Actinomycetota</taxon>
        <taxon>Actinomycetes</taxon>
        <taxon>Pseudonocardiales</taxon>
        <taxon>Pseudonocardiaceae</taxon>
        <taxon>Actinokineospora</taxon>
    </lineage>
</organism>
<dbReference type="EMBL" id="JBHSKF010000007">
    <property type="protein sequence ID" value="MFC5288582.1"/>
    <property type="molecule type" value="Genomic_DNA"/>
</dbReference>
<dbReference type="Pfam" id="PF25362">
    <property type="entry name" value="bPH_11"/>
    <property type="match status" value="1"/>
</dbReference>
<name>A0ABW0EMK0_9PSEU</name>
<gene>
    <name evidence="3" type="ORF">ACFPM7_16095</name>
</gene>
<dbReference type="InterPro" id="IPR057446">
    <property type="entry name" value="PH_bac"/>
</dbReference>
<sequence>MRAALTVLVLLILVGLVALMWWGYRNRRKRQAHLPALPAAPEALLAKVRAGTADDLIPPSTGVYASTVTDASWQDRVGAGDVGFRADATAHLLAEGLLFDRTGAQPVWIPKESVLDARTAPGIAGKVMGRDGLLVVRWRVDGQEFDTGFRADDKDDYQTWVPALRSLTGGPHED</sequence>
<keyword evidence="1" id="KW-0472">Membrane</keyword>
<comment type="caution">
    <text evidence="3">The sequence shown here is derived from an EMBL/GenBank/DDBJ whole genome shotgun (WGS) entry which is preliminary data.</text>
</comment>
<evidence type="ECO:0000313" key="3">
    <source>
        <dbReference type="EMBL" id="MFC5288582.1"/>
    </source>
</evidence>
<protein>
    <submittedName>
        <fullName evidence="3">Transporter</fullName>
    </submittedName>
</protein>
<evidence type="ECO:0000256" key="1">
    <source>
        <dbReference type="SAM" id="Phobius"/>
    </source>
</evidence>
<reference evidence="4" key="1">
    <citation type="journal article" date="2019" name="Int. J. Syst. Evol. Microbiol.">
        <title>The Global Catalogue of Microorganisms (GCM) 10K type strain sequencing project: providing services to taxonomists for standard genome sequencing and annotation.</title>
        <authorList>
            <consortium name="The Broad Institute Genomics Platform"/>
            <consortium name="The Broad Institute Genome Sequencing Center for Infectious Disease"/>
            <person name="Wu L."/>
            <person name="Ma J."/>
        </authorList>
    </citation>
    <scope>NUCLEOTIDE SEQUENCE [LARGE SCALE GENOMIC DNA]</scope>
    <source>
        <strain evidence="4">CCUG 59778</strain>
    </source>
</reference>
<evidence type="ECO:0000259" key="2">
    <source>
        <dbReference type="Pfam" id="PF25362"/>
    </source>
</evidence>
<keyword evidence="1" id="KW-1133">Transmembrane helix</keyword>
<feature type="domain" description="PH" evidence="2">
    <location>
        <begin position="46"/>
        <end position="164"/>
    </location>
</feature>